<evidence type="ECO:0000313" key="3">
    <source>
        <dbReference type="Proteomes" id="UP001218188"/>
    </source>
</evidence>
<dbReference type="Proteomes" id="UP001218188">
    <property type="component" value="Unassembled WGS sequence"/>
</dbReference>
<feature type="compositionally biased region" description="Polar residues" evidence="1">
    <location>
        <begin position="1"/>
        <end position="38"/>
    </location>
</feature>
<feature type="region of interest" description="Disordered" evidence="1">
    <location>
        <begin position="1"/>
        <end position="56"/>
    </location>
</feature>
<accession>A0AAD6WM07</accession>
<sequence length="399" mass="43784">MSVSTHTGSSAPSYRSEVPSSIRSGSLADSVSTRTVTAPPTYRNAPLPPLPTPPSPSLVTAPDYAVHYRIYTPSGAVPVKAAASSPDPFVGRILARSVPPPYFAGILKRRILTAEGLPDRTISVEESPKALLSSSSGMQRLSGALIQWLCLVPLAPPLESVPVQLTSGTQIYASMYDSEPMRDDAAVVLRGEGRHGASSDNPLAVVFLEELSVEEKQARPEVEDFAGREIPLDRYVYYRLYNRDGETRSSAAFDSVHTALGRIERAHITPPDTADSLKSCIATVEHKRIWKYADLYEGTAPRDPLGGGRSIGWELGMARDVNNPLLLVQPEWKLGLFNRPARMLKTRKYRQGGKLTYDILQGTMMQTDGVVKDFMCECVVPGLAQRAMLKRKWFELLDE</sequence>
<gene>
    <name evidence="2" type="ORF">C8F04DRAFT_1243991</name>
</gene>
<feature type="compositionally biased region" description="Pro residues" evidence="1">
    <location>
        <begin position="46"/>
        <end position="56"/>
    </location>
</feature>
<dbReference type="AlphaFoldDB" id="A0AAD6WM07"/>
<dbReference type="EMBL" id="JARJCM010000397">
    <property type="protein sequence ID" value="KAJ7017542.1"/>
    <property type="molecule type" value="Genomic_DNA"/>
</dbReference>
<organism evidence="2 3">
    <name type="scientific">Mycena alexandri</name>
    <dbReference type="NCBI Taxonomy" id="1745969"/>
    <lineage>
        <taxon>Eukaryota</taxon>
        <taxon>Fungi</taxon>
        <taxon>Dikarya</taxon>
        <taxon>Basidiomycota</taxon>
        <taxon>Agaricomycotina</taxon>
        <taxon>Agaricomycetes</taxon>
        <taxon>Agaricomycetidae</taxon>
        <taxon>Agaricales</taxon>
        <taxon>Marasmiineae</taxon>
        <taxon>Mycenaceae</taxon>
        <taxon>Mycena</taxon>
    </lineage>
</organism>
<evidence type="ECO:0000256" key="1">
    <source>
        <dbReference type="SAM" id="MobiDB-lite"/>
    </source>
</evidence>
<keyword evidence="3" id="KW-1185">Reference proteome</keyword>
<evidence type="ECO:0000313" key="2">
    <source>
        <dbReference type="EMBL" id="KAJ7017542.1"/>
    </source>
</evidence>
<comment type="caution">
    <text evidence="2">The sequence shown here is derived from an EMBL/GenBank/DDBJ whole genome shotgun (WGS) entry which is preliminary data.</text>
</comment>
<protein>
    <submittedName>
        <fullName evidence="2">Uncharacterized protein</fullName>
    </submittedName>
</protein>
<reference evidence="2" key="1">
    <citation type="submission" date="2023-03" db="EMBL/GenBank/DDBJ databases">
        <title>Massive genome expansion in bonnet fungi (Mycena s.s.) driven by repeated elements and novel gene families across ecological guilds.</title>
        <authorList>
            <consortium name="Lawrence Berkeley National Laboratory"/>
            <person name="Harder C.B."/>
            <person name="Miyauchi S."/>
            <person name="Viragh M."/>
            <person name="Kuo A."/>
            <person name="Thoen E."/>
            <person name="Andreopoulos B."/>
            <person name="Lu D."/>
            <person name="Skrede I."/>
            <person name="Drula E."/>
            <person name="Henrissat B."/>
            <person name="Morin E."/>
            <person name="Kohler A."/>
            <person name="Barry K."/>
            <person name="LaButti K."/>
            <person name="Morin E."/>
            <person name="Salamov A."/>
            <person name="Lipzen A."/>
            <person name="Mereny Z."/>
            <person name="Hegedus B."/>
            <person name="Baldrian P."/>
            <person name="Stursova M."/>
            <person name="Weitz H."/>
            <person name="Taylor A."/>
            <person name="Grigoriev I.V."/>
            <person name="Nagy L.G."/>
            <person name="Martin F."/>
            <person name="Kauserud H."/>
        </authorList>
    </citation>
    <scope>NUCLEOTIDE SEQUENCE</scope>
    <source>
        <strain evidence="2">CBHHK200</strain>
    </source>
</reference>
<name>A0AAD6WM07_9AGAR</name>
<proteinExistence type="predicted"/>